<evidence type="ECO:0000256" key="3">
    <source>
        <dbReference type="ARBA" id="ARBA00022989"/>
    </source>
</evidence>
<keyword evidence="2 5" id="KW-0812">Transmembrane</keyword>
<feature type="transmembrane region" description="Helical" evidence="5">
    <location>
        <begin position="164"/>
        <end position="183"/>
    </location>
</feature>
<dbReference type="PANTHER" id="PTHR40761:SF1">
    <property type="entry name" value="CONSERVED INTEGRAL MEMBRANE ALANINE VALINE AND LEUCINE RICH PROTEIN-RELATED"/>
    <property type="match status" value="1"/>
</dbReference>
<dbReference type="AlphaFoldDB" id="A0A060JLH7"/>
<dbReference type="Pfam" id="PF05653">
    <property type="entry name" value="Mg_trans_NIPA"/>
    <property type="match status" value="1"/>
</dbReference>
<dbReference type="GO" id="GO:0016020">
    <property type="term" value="C:membrane"/>
    <property type="evidence" value="ECO:0007669"/>
    <property type="project" value="UniProtKB-SubCell"/>
</dbReference>
<dbReference type="SUPFAM" id="SSF103481">
    <property type="entry name" value="Multidrug resistance efflux transporter EmrE"/>
    <property type="match status" value="1"/>
</dbReference>
<feature type="transmembrane region" description="Helical" evidence="5">
    <location>
        <begin position="131"/>
        <end position="152"/>
    </location>
</feature>
<feature type="transmembrane region" description="Helical" evidence="5">
    <location>
        <begin position="221"/>
        <end position="240"/>
    </location>
</feature>
<feature type="transmembrane region" description="Helical" evidence="5">
    <location>
        <begin position="77"/>
        <end position="95"/>
    </location>
</feature>
<proteinExistence type="predicted"/>
<dbReference type="EMBL" id="CP007490">
    <property type="protein sequence ID" value="AIC47448.1"/>
    <property type="molecule type" value="Genomic_DNA"/>
</dbReference>
<evidence type="ECO:0000313" key="7">
    <source>
        <dbReference type="Proteomes" id="UP000067708"/>
    </source>
</evidence>
<dbReference type="NCBIfam" id="NF038012">
    <property type="entry name" value="DMT_1"/>
    <property type="match status" value="1"/>
</dbReference>
<reference evidence="6 7" key="1">
    <citation type="journal article" date="2014" name="Int. J. Syst. Evol. Microbiol.">
        <title>Rhodoluna lacicola gen. nov., sp. nov., a planktonic freshwater bacterium with stream-lined genome.</title>
        <authorList>
            <person name="Hahn M."/>
            <person name="Schmidt J."/>
            <person name="Taipale S.J."/>
            <person name="Doolittle W.F."/>
            <person name="Koll U."/>
        </authorList>
    </citation>
    <scope>NUCLEOTIDE SEQUENCE [LARGE SCALE GENOMIC DNA]</scope>
    <source>
        <strain evidence="6 7">MWH-Ta8</strain>
    </source>
</reference>
<name>A0A060JLH7_9MICO</name>
<evidence type="ECO:0000313" key="6">
    <source>
        <dbReference type="EMBL" id="AIC47448.1"/>
    </source>
</evidence>
<dbReference type="RefSeq" id="WP_038502290.1">
    <property type="nucleotide sequence ID" value="NZ_AP026911.1"/>
</dbReference>
<keyword evidence="7" id="KW-1185">Reference proteome</keyword>
<feature type="transmembrane region" description="Helical" evidence="5">
    <location>
        <begin position="279"/>
        <end position="301"/>
    </location>
</feature>
<dbReference type="InterPro" id="IPR008521">
    <property type="entry name" value="Mg_trans_NIPA"/>
</dbReference>
<evidence type="ECO:0000256" key="4">
    <source>
        <dbReference type="ARBA" id="ARBA00023136"/>
    </source>
</evidence>
<sequence>MFISGAEELAVYGPGVDARALAIALAVLAAVALAFGAQFQNDAVVDKSAQVSKKAGKLARGSLSLKQLFSLLSKPKWLSGTAFMALGIGLQLAALSLAPLIVVQPVGAIALVITSLLNARVTKTRLNRGTILAISLCTLGIAAFVAMASGVADETVLNDDRLREVLGVLGAILVVFTVLFFTLGRHAKALTYVIGAGVLYGFVATLAKVVIQRIYQSDFEWLTMLCLVALIGAVSLGSWFVQNAYSSGPPDLVIAGLTVIDPLVAVSIGIVILGEATSASLPVIIGFGLSAVVAVIGVILLSKVHPELSRPTLKTEGKI</sequence>
<dbReference type="OrthoDB" id="5187629at2"/>
<evidence type="ECO:0000256" key="2">
    <source>
        <dbReference type="ARBA" id="ARBA00022692"/>
    </source>
</evidence>
<keyword evidence="3 5" id="KW-1133">Transmembrane helix</keyword>
<dbReference type="Proteomes" id="UP000067708">
    <property type="component" value="Chromosome"/>
</dbReference>
<evidence type="ECO:0008006" key="8">
    <source>
        <dbReference type="Google" id="ProtNLM"/>
    </source>
</evidence>
<dbReference type="GO" id="GO:0015095">
    <property type="term" value="F:magnesium ion transmembrane transporter activity"/>
    <property type="evidence" value="ECO:0007669"/>
    <property type="project" value="InterPro"/>
</dbReference>
<organism evidence="6 7">
    <name type="scientific">Rhodoluna lacicola</name>
    <dbReference type="NCBI Taxonomy" id="529884"/>
    <lineage>
        <taxon>Bacteria</taxon>
        <taxon>Bacillati</taxon>
        <taxon>Actinomycetota</taxon>
        <taxon>Actinomycetes</taxon>
        <taxon>Micrococcales</taxon>
        <taxon>Microbacteriaceae</taxon>
        <taxon>Luna cluster</taxon>
        <taxon>Luna-1 subcluster</taxon>
        <taxon>Rhodoluna</taxon>
    </lineage>
</organism>
<dbReference type="eggNOG" id="COG0697">
    <property type="taxonomic scope" value="Bacteria"/>
</dbReference>
<dbReference type="PATRIC" id="fig|529884.3.peg.609"/>
<dbReference type="PANTHER" id="PTHR40761">
    <property type="entry name" value="CONSERVED INTEGRAL MEMBRANE ALANINE VALINE AND LEUCINE RICH PROTEIN-RELATED"/>
    <property type="match status" value="1"/>
</dbReference>
<feature type="transmembrane region" description="Helical" evidence="5">
    <location>
        <begin position="252"/>
        <end position="273"/>
    </location>
</feature>
<gene>
    <name evidence="6" type="ORF">Rhola_00006380</name>
</gene>
<dbReference type="KEGG" id="rla:Rhola_00006380"/>
<dbReference type="STRING" id="529884.Rhola_00006380"/>
<evidence type="ECO:0000256" key="1">
    <source>
        <dbReference type="ARBA" id="ARBA00004141"/>
    </source>
</evidence>
<feature type="transmembrane region" description="Helical" evidence="5">
    <location>
        <begin position="101"/>
        <end position="119"/>
    </location>
</feature>
<protein>
    <recommendedName>
        <fullName evidence="8">Multidrug DMT transporter permease</fullName>
    </recommendedName>
</protein>
<dbReference type="HOGENOM" id="CLU_070294_0_0_11"/>
<comment type="subcellular location">
    <subcellularLocation>
        <location evidence="1">Membrane</location>
        <topology evidence="1">Multi-pass membrane protein</topology>
    </subcellularLocation>
</comment>
<keyword evidence="4 5" id="KW-0472">Membrane</keyword>
<accession>A0A060JLH7</accession>
<dbReference type="InterPro" id="IPR037185">
    <property type="entry name" value="EmrE-like"/>
</dbReference>
<evidence type="ECO:0000256" key="5">
    <source>
        <dbReference type="SAM" id="Phobius"/>
    </source>
</evidence>
<feature type="transmembrane region" description="Helical" evidence="5">
    <location>
        <begin position="190"/>
        <end position="215"/>
    </location>
</feature>
<feature type="transmembrane region" description="Helical" evidence="5">
    <location>
        <begin position="20"/>
        <end position="39"/>
    </location>
</feature>